<feature type="domain" description="N-acetyltransferase" evidence="1">
    <location>
        <begin position="3"/>
        <end position="184"/>
    </location>
</feature>
<dbReference type="PANTHER" id="PTHR41368:SF1">
    <property type="entry name" value="PROTEIN YGHO"/>
    <property type="match status" value="1"/>
</dbReference>
<organism evidence="2 3">
    <name type="scientific">Ornithobacterium rhinotracheale</name>
    <dbReference type="NCBI Taxonomy" id="28251"/>
    <lineage>
        <taxon>Bacteria</taxon>
        <taxon>Pseudomonadati</taxon>
        <taxon>Bacteroidota</taxon>
        <taxon>Flavobacteriia</taxon>
        <taxon>Flavobacteriales</taxon>
        <taxon>Weeksellaceae</taxon>
        <taxon>Ornithobacterium</taxon>
    </lineage>
</organism>
<accession>A0A3R5YW81</accession>
<dbReference type="InterPro" id="IPR039968">
    <property type="entry name" value="BcerS-like"/>
</dbReference>
<dbReference type="GO" id="GO:0016787">
    <property type="term" value="F:hydrolase activity"/>
    <property type="evidence" value="ECO:0007669"/>
    <property type="project" value="UniProtKB-KW"/>
</dbReference>
<dbReference type="InterPro" id="IPR016181">
    <property type="entry name" value="Acyl_CoA_acyltransferase"/>
</dbReference>
<dbReference type="EMBL" id="CP035107">
    <property type="protein sequence ID" value="QAR30926.1"/>
    <property type="molecule type" value="Genomic_DNA"/>
</dbReference>
<protein>
    <submittedName>
        <fullName evidence="2">GTP cyclohydrolase</fullName>
    </submittedName>
</protein>
<name>A0A3R5YW81_ORNRH</name>
<gene>
    <name evidence="2" type="ORF">EQP59_06050</name>
</gene>
<keyword evidence="2" id="KW-0378">Hydrolase</keyword>
<dbReference type="CDD" id="cd04301">
    <property type="entry name" value="NAT_SF"/>
    <property type="match status" value="1"/>
</dbReference>
<dbReference type="PROSITE" id="PS51186">
    <property type="entry name" value="GNAT"/>
    <property type="match status" value="1"/>
</dbReference>
<evidence type="ECO:0000313" key="2">
    <source>
        <dbReference type="EMBL" id="QAR30926.1"/>
    </source>
</evidence>
<evidence type="ECO:0000313" key="3">
    <source>
        <dbReference type="Proteomes" id="UP000287701"/>
    </source>
</evidence>
<dbReference type="Proteomes" id="UP000287701">
    <property type="component" value="Chromosome"/>
</dbReference>
<dbReference type="Gene3D" id="3.40.630.30">
    <property type="match status" value="2"/>
</dbReference>
<reference evidence="2 3" key="1">
    <citation type="submission" date="2019-01" db="EMBL/GenBank/DDBJ databases">
        <title>Whole Genome of Ornithobacterium rhinotracheale FARPER-174b.</title>
        <authorList>
            <person name="Tataje-Lavanda L.A."/>
            <person name="Montalvan A."/>
            <person name="Montesinos R."/>
            <person name="Zimic M."/>
            <person name="Fernandez-Sanchez M."/>
            <person name="Fernandez-Diaz M."/>
        </authorList>
    </citation>
    <scope>NUCLEOTIDE SEQUENCE [LARGE SCALE GENOMIC DNA]</scope>
    <source>
        <strain evidence="2 3">FARPER-174b</strain>
    </source>
</reference>
<dbReference type="AlphaFoldDB" id="A0A3R5YW81"/>
<dbReference type="OrthoDB" id="9806005at2"/>
<proteinExistence type="predicted"/>
<sequence>MAIEIKEVSNAIDLKQFIQFPMRMYKENPYYVPPLISEELAALRQDKNELYREGKAKSKYFLAYKNGEIVGRIAAMINYQEVREQGVPRARFGWFDFIDDKEVSQKLLEKAIEFGRAEGLKEIEGPVGLTNLDRAGLLTKGFDKVATMVTLYNHPYYEEHLLAHGFETAKEWVEYELYMPETLPEKLNKFTDLIQKRYKIKIRELKSKQDLLQIVDPMFELLDKTYGHLSSYVPITKKQIQQYKDKYINFVIPDFVTVIEDESRRMIAFAITMPSYSKALQKANGKLFPFGWYHFWKASKKNDAAAFYLIGIDPEYQGKGVTAIIFSEMYKTFKKYGISYLETNPELAENKSIQTLWKDYSPVNHKRRKSYRKDI</sequence>
<dbReference type="PANTHER" id="PTHR41368">
    <property type="entry name" value="PROTEIN YGHO"/>
    <property type="match status" value="1"/>
</dbReference>
<dbReference type="RefSeq" id="WP_128501391.1">
    <property type="nucleotide sequence ID" value="NZ_CP035107.1"/>
</dbReference>
<dbReference type="InterPro" id="IPR000182">
    <property type="entry name" value="GNAT_dom"/>
</dbReference>
<dbReference type="SUPFAM" id="SSF55729">
    <property type="entry name" value="Acyl-CoA N-acyltransferases (Nat)"/>
    <property type="match status" value="1"/>
</dbReference>
<dbReference type="GO" id="GO:0016747">
    <property type="term" value="F:acyltransferase activity, transferring groups other than amino-acyl groups"/>
    <property type="evidence" value="ECO:0007669"/>
    <property type="project" value="InterPro"/>
</dbReference>
<evidence type="ECO:0000259" key="1">
    <source>
        <dbReference type="PROSITE" id="PS51186"/>
    </source>
</evidence>